<name>A0A328A8P8_9CAUL</name>
<gene>
    <name evidence="4 5" type="primary">pqqD</name>
    <name evidence="5" type="ORF">DJ018_17400</name>
</gene>
<accession>A0A328A8P8</accession>
<sequence length="90" mass="10039">MITAQSQPALSRGVKLRFDQAREAWVLLAPERMFALDQPSTEILKLVDGERTVEAISDDLAARFNAPRDVILADVVTFLEDLRQKGAVRS</sequence>
<dbReference type="Proteomes" id="UP000249725">
    <property type="component" value="Unassembled WGS sequence"/>
</dbReference>
<evidence type="ECO:0000256" key="3">
    <source>
        <dbReference type="ARBA" id="ARBA00022905"/>
    </source>
</evidence>
<dbReference type="NCBIfam" id="TIGR03859">
    <property type="entry name" value="PQQ_PqqD"/>
    <property type="match status" value="1"/>
</dbReference>
<evidence type="ECO:0000256" key="2">
    <source>
        <dbReference type="ARBA" id="ARBA00011741"/>
    </source>
</evidence>
<keyword evidence="6" id="KW-1185">Reference proteome</keyword>
<evidence type="ECO:0000313" key="5">
    <source>
        <dbReference type="EMBL" id="RAK50940.1"/>
    </source>
</evidence>
<reference evidence="6" key="1">
    <citation type="submission" date="2018-05" db="EMBL/GenBank/DDBJ databases">
        <authorList>
            <person name="Li X."/>
        </authorList>
    </citation>
    <scope>NUCLEOTIDE SEQUENCE [LARGE SCALE GENOMIC DNA]</scope>
    <source>
        <strain evidence="6">YIM 73061</strain>
    </source>
</reference>
<dbReference type="InterPro" id="IPR008792">
    <property type="entry name" value="PQQD"/>
</dbReference>
<dbReference type="UniPathway" id="UPA00539"/>
<dbReference type="AlphaFoldDB" id="A0A328A8P8"/>
<dbReference type="InterPro" id="IPR041881">
    <property type="entry name" value="PqqD_sf"/>
</dbReference>
<comment type="similarity">
    <text evidence="4">Belongs to the PqqD family.</text>
</comment>
<comment type="caution">
    <text evidence="5">The sequence shown here is derived from an EMBL/GenBank/DDBJ whole genome shotgun (WGS) entry which is preliminary data.</text>
</comment>
<evidence type="ECO:0000313" key="6">
    <source>
        <dbReference type="Proteomes" id="UP000249725"/>
    </source>
</evidence>
<dbReference type="InterPro" id="IPR022479">
    <property type="entry name" value="PqqD_bac"/>
</dbReference>
<protein>
    <recommendedName>
        <fullName evidence="4">PqqA binding protein</fullName>
    </recommendedName>
    <alternativeName>
        <fullName evidence="4">Coenzyme PQQ synthesis protein D</fullName>
    </alternativeName>
    <alternativeName>
        <fullName evidence="4">Pyrroloquinoline quinone biosynthesis protein D</fullName>
    </alternativeName>
</protein>
<dbReference type="GO" id="GO:0048038">
    <property type="term" value="F:quinone binding"/>
    <property type="evidence" value="ECO:0007669"/>
    <property type="project" value="InterPro"/>
</dbReference>
<dbReference type="Pfam" id="PF05402">
    <property type="entry name" value="PqqD"/>
    <property type="match status" value="1"/>
</dbReference>
<dbReference type="Gene3D" id="1.10.10.1150">
    <property type="entry name" value="Coenzyme PQQ synthesis protein D (PqqD)"/>
    <property type="match status" value="1"/>
</dbReference>
<proteinExistence type="inferred from homology"/>
<comment type="function">
    <text evidence="4">Functions as a PqqA binding protein and presents PqqA to PqqE, in the pyrroloquinoline quinone (PQQ) biosynthetic pathway.</text>
</comment>
<keyword evidence="3 4" id="KW-0884">PQQ biosynthesis</keyword>
<dbReference type="OrthoDB" id="7995890at2"/>
<dbReference type="HAMAP" id="MF_00655">
    <property type="entry name" value="PQQ_syn_PqqD"/>
    <property type="match status" value="1"/>
</dbReference>
<evidence type="ECO:0000256" key="4">
    <source>
        <dbReference type="HAMAP-Rule" id="MF_00655"/>
    </source>
</evidence>
<dbReference type="EMBL" id="QFYR01000005">
    <property type="protein sequence ID" value="RAK50940.1"/>
    <property type="molecule type" value="Genomic_DNA"/>
</dbReference>
<evidence type="ECO:0000256" key="1">
    <source>
        <dbReference type="ARBA" id="ARBA00004886"/>
    </source>
</evidence>
<dbReference type="GO" id="GO:0018189">
    <property type="term" value="P:pyrroloquinoline quinone biosynthetic process"/>
    <property type="evidence" value="ECO:0007669"/>
    <property type="project" value="UniProtKB-UniRule"/>
</dbReference>
<comment type="subunit">
    <text evidence="2 4">Monomer. Interacts with PqqE.</text>
</comment>
<organism evidence="5 6">
    <name type="scientific">Phenylobacterium deserti</name>
    <dbReference type="NCBI Taxonomy" id="1914756"/>
    <lineage>
        <taxon>Bacteria</taxon>
        <taxon>Pseudomonadati</taxon>
        <taxon>Pseudomonadota</taxon>
        <taxon>Alphaproteobacteria</taxon>
        <taxon>Caulobacterales</taxon>
        <taxon>Caulobacteraceae</taxon>
        <taxon>Phenylobacterium</taxon>
    </lineage>
</organism>
<comment type="pathway">
    <text evidence="1 4">Cofactor biosynthesis; pyrroloquinoline quinone biosynthesis.</text>
</comment>
<dbReference type="RefSeq" id="WP_111516250.1">
    <property type="nucleotide sequence ID" value="NZ_QFYR01000005.1"/>
</dbReference>